<sequence>MTVQAFLSGELYLLMLVFSRIGTALMFIPGFGESFLSTRIRLIAALVLTWALAPIVRPETLRLPSEPFLLFQDVFIEVLVGLFLGLSARMFITALISAGQMISQIIGLSNIFVMPNVAIQLGSVIGGFLLLAGLVFIFASGLHLLSIDALARSYAGMPLGQPPDITAMTQNFIAVVATGFRLAVQLASPFLVLGFVYYLGLGLMNKAMQQLPVFFVSIPAAVAGGVLMLILVISGMLMTFRDVYADWLTVIEIY</sequence>
<dbReference type="PANTHER" id="PTHR30065">
    <property type="entry name" value="FLAGELLAR BIOSYNTHETIC PROTEIN FLIR"/>
    <property type="match status" value="1"/>
</dbReference>
<evidence type="ECO:0000256" key="6">
    <source>
        <dbReference type="ARBA" id="ARBA00023136"/>
    </source>
</evidence>
<keyword evidence="8" id="KW-0282">Flagellum</keyword>
<reference evidence="9" key="1">
    <citation type="journal article" date="2019" name="Int. J. Syst. Evol. Microbiol.">
        <title>The Global Catalogue of Microorganisms (GCM) 10K type strain sequencing project: providing services to taxonomists for standard genome sequencing and annotation.</title>
        <authorList>
            <consortium name="The Broad Institute Genomics Platform"/>
            <consortium name="The Broad Institute Genome Sequencing Center for Infectious Disease"/>
            <person name="Wu L."/>
            <person name="Ma J."/>
        </authorList>
    </citation>
    <scope>NUCLEOTIDE SEQUENCE [LARGE SCALE GENOMIC DNA]</scope>
    <source>
        <strain evidence="9">JCM 17843</strain>
    </source>
</reference>
<keyword evidence="4 7" id="KW-0812">Transmembrane</keyword>
<keyword evidence="3" id="KW-1003">Cell membrane</keyword>
<keyword evidence="8" id="KW-0969">Cilium</keyword>
<dbReference type="RefSeq" id="WP_188873986.1">
    <property type="nucleotide sequence ID" value="NZ_BMOV01000009.1"/>
</dbReference>
<keyword evidence="9" id="KW-1185">Reference proteome</keyword>
<evidence type="ECO:0000256" key="3">
    <source>
        <dbReference type="ARBA" id="ARBA00022475"/>
    </source>
</evidence>
<dbReference type="EMBL" id="BMOV01000009">
    <property type="protein sequence ID" value="GGO15488.1"/>
    <property type="molecule type" value="Genomic_DNA"/>
</dbReference>
<comment type="similarity">
    <text evidence="2">Belongs to the FliR/MopE/SpaR family.</text>
</comment>
<feature type="transmembrane region" description="Helical" evidence="7">
    <location>
        <begin position="171"/>
        <end position="199"/>
    </location>
</feature>
<dbReference type="PRINTS" id="PR00953">
    <property type="entry name" value="TYPE3IMRPROT"/>
</dbReference>
<keyword evidence="6 7" id="KW-0472">Membrane</keyword>
<gene>
    <name evidence="8" type="primary">fliR</name>
    <name evidence="8" type="ORF">GCM10007972_23630</name>
</gene>
<feature type="transmembrane region" description="Helical" evidence="7">
    <location>
        <begin position="211"/>
        <end position="238"/>
    </location>
</feature>
<evidence type="ECO:0000313" key="9">
    <source>
        <dbReference type="Proteomes" id="UP000602381"/>
    </source>
</evidence>
<name>A0ABQ2LFS5_9PROT</name>
<evidence type="ECO:0000256" key="5">
    <source>
        <dbReference type="ARBA" id="ARBA00022989"/>
    </source>
</evidence>
<proteinExistence type="inferred from homology"/>
<organism evidence="8 9">
    <name type="scientific">Iodidimonas muriae</name>
    <dbReference type="NCBI Taxonomy" id="261467"/>
    <lineage>
        <taxon>Bacteria</taxon>
        <taxon>Pseudomonadati</taxon>
        <taxon>Pseudomonadota</taxon>
        <taxon>Alphaproteobacteria</taxon>
        <taxon>Iodidimonadales</taxon>
        <taxon>Iodidimonadaceae</taxon>
        <taxon>Iodidimonas</taxon>
    </lineage>
</organism>
<dbReference type="Pfam" id="PF01311">
    <property type="entry name" value="Bac_export_1"/>
    <property type="match status" value="1"/>
</dbReference>
<keyword evidence="8" id="KW-0966">Cell projection</keyword>
<protein>
    <submittedName>
        <fullName evidence="8">Flagellar biosynthetic protein FliR</fullName>
    </submittedName>
</protein>
<evidence type="ECO:0000256" key="7">
    <source>
        <dbReference type="SAM" id="Phobius"/>
    </source>
</evidence>
<feature type="transmembrane region" description="Helical" evidence="7">
    <location>
        <begin position="12"/>
        <end position="32"/>
    </location>
</feature>
<evidence type="ECO:0000256" key="4">
    <source>
        <dbReference type="ARBA" id="ARBA00022692"/>
    </source>
</evidence>
<comment type="subcellular location">
    <subcellularLocation>
        <location evidence="1">Cell membrane</location>
        <topology evidence="1">Multi-pass membrane protein</topology>
    </subcellularLocation>
</comment>
<evidence type="ECO:0000256" key="1">
    <source>
        <dbReference type="ARBA" id="ARBA00004651"/>
    </source>
</evidence>
<feature type="transmembrane region" description="Helical" evidence="7">
    <location>
        <begin position="68"/>
        <end position="86"/>
    </location>
</feature>
<evidence type="ECO:0000256" key="2">
    <source>
        <dbReference type="ARBA" id="ARBA00009772"/>
    </source>
</evidence>
<dbReference type="PANTHER" id="PTHR30065:SF8">
    <property type="entry name" value="FLAGELLAR BIOSYNTHETIC PROTEIN FLIR"/>
    <property type="match status" value="1"/>
</dbReference>
<feature type="transmembrane region" description="Helical" evidence="7">
    <location>
        <begin position="125"/>
        <end position="151"/>
    </location>
</feature>
<accession>A0ABQ2LFS5</accession>
<dbReference type="InterPro" id="IPR002010">
    <property type="entry name" value="T3SS_IM_R"/>
</dbReference>
<keyword evidence="5 7" id="KW-1133">Transmembrane helix</keyword>
<comment type="caution">
    <text evidence="8">The sequence shown here is derived from an EMBL/GenBank/DDBJ whole genome shotgun (WGS) entry which is preliminary data.</text>
</comment>
<evidence type="ECO:0000313" key="8">
    <source>
        <dbReference type="EMBL" id="GGO15488.1"/>
    </source>
</evidence>
<dbReference type="Proteomes" id="UP000602381">
    <property type="component" value="Unassembled WGS sequence"/>
</dbReference>